<evidence type="ECO:0000313" key="1">
    <source>
        <dbReference type="EMBL" id="KAI3763779.1"/>
    </source>
</evidence>
<dbReference type="EMBL" id="CM042011">
    <property type="protein sequence ID" value="KAI3763779.1"/>
    <property type="molecule type" value="Genomic_DNA"/>
</dbReference>
<dbReference type="Proteomes" id="UP001055811">
    <property type="component" value="Linkage Group LG03"/>
</dbReference>
<protein>
    <submittedName>
        <fullName evidence="1">Uncharacterized protein</fullName>
    </submittedName>
</protein>
<organism evidence="1 2">
    <name type="scientific">Cichorium intybus</name>
    <name type="common">Chicory</name>
    <dbReference type="NCBI Taxonomy" id="13427"/>
    <lineage>
        <taxon>Eukaryota</taxon>
        <taxon>Viridiplantae</taxon>
        <taxon>Streptophyta</taxon>
        <taxon>Embryophyta</taxon>
        <taxon>Tracheophyta</taxon>
        <taxon>Spermatophyta</taxon>
        <taxon>Magnoliopsida</taxon>
        <taxon>eudicotyledons</taxon>
        <taxon>Gunneridae</taxon>
        <taxon>Pentapetalae</taxon>
        <taxon>asterids</taxon>
        <taxon>campanulids</taxon>
        <taxon>Asterales</taxon>
        <taxon>Asteraceae</taxon>
        <taxon>Cichorioideae</taxon>
        <taxon>Cichorieae</taxon>
        <taxon>Cichoriinae</taxon>
        <taxon>Cichorium</taxon>
    </lineage>
</organism>
<sequence length="456" mass="51695">MVEIDKKADIGGGVNGDVENRMFLAKELADINRIETLDVAQKAKVKWAIEGDENSKFFHGILNKRRRNTAVRGVFSDGRWIEEPKLVKEEFRKHFAERFAKPDWVKPQVDQPFSCVLSVEQSEELESEVTMEEVKRAVWDCGSDKAPGPDGFTFEFFKKFWYLAKSEVVDAVKCFFNMGHFPSGCNASFIALIPKVQQPKFVKDYRPISLIGCQYKIIGKLLANRLANVIDGIVSKEQSAFIKGRQILDGPFILNELASWCKYKREKAYVFKVDFQKAYDSVRWDHLIEVMLQLGFGERWRCWISSCLHSATSSVLVNGSPTDQFQLARGLRQGDPLSPFLFILVMESLHIMVQRVMERGLMCGFTFGRSIQTSISHLFYADDTIFIGSWDKENVDSLVSLLHVFHLVSGLSINLQKSKLLGLGVTFEEVQHMATSTGCEPIKLPFDYLGLLVGGA</sequence>
<evidence type="ECO:0000313" key="2">
    <source>
        <dbReference type="Proteomes" id="UP001055811"/>
    </source>
</evidence>
<reference evidence="2" key="1">
    <citation type="journal article" date="2022" name="Mol. Ecol. Resour.">
        <title>The genomes of chicory, endive, great burdock and yacon provide insights into Asteraceae palaeo-polyploidization history and plant inulin production.</title>
        <authorList>
            <person name="Fan W."/>
            <person name="Wang S."/>
            <person name="Wang H."/>
            <person name="Wang A."/>
            <person name="Jiang F."/>
            <person name="Liu H."/>
            <person name="Zhao H."/>
            <person name="Xu D."/>
            <person name="Zhang Y."/>
        </authorList>
    </citation>
    <scope>NUCLEOTIDE SEQUENCE [LARGE SCALE GENOMIC DNA]</scope>
    <source>
        <strain evidence="2">cv. Punajuju</strain>
    </source>
</reference>
<accession>A0ACB9EXK8</accession>
<gene>
    <name evidence="1" type="ORF">L2E82_13776</name>
</gene>
<name>A0ACB9EXK8_CICIN</name>
<reference evidence="1 2" key="2">
    <citation type="journal article" date="2022" name="Mol. Ecol. Resour.">
        <title>The genomes of chicory, endive, great burdock and yacon provide insights into Asteraceae paleo-polyploidization history and plant inulin production.</title>
        <authorList>
            <person name="Fan W."/>
            <person name="Wang S."/>
            <person name="Wang H."/>
            <person name="Wang A."/>
            <person name="Jiang F."/>
            <person name="Liu H."/>
            <person name="Zhao H."/>
            <person name="Xu D."/>
            <person name="Zhang Y."/>
        </authorList>
    </citation>
    <scope>NUCLEOTIDE SEQUENCE [LARGE SCALE GENOMIC DNA]</scope>
    <source>
        <strain evidence="2">cv. Punajuju</strain>
        <tissue evidence="1">Leaves</tissue>
    </source>
</reference>
<keyword evidence="2" id="KW-1185">Reference proteome</keyword>
<comment type="caution">
    <text evidence="1">The sequence shown here is derived from an EMBL/GenBank/DDBJ whole genome shotgun (WGS) entry which is preliminary data.</text>
</comment>
<proteinExistence type="predicted"/>